<evidence type="ECO:0000256" key="1">
    <source>
        <dbReference type="ARBA" id="ARBA00022553"/>
    </source>
</evidence>
<dbReference type="RefSeq" id="WP_053198019.1">
    <property type="nucleotide sequence ID" value="NZ_CP011409.1"/>
</dbReference>
<dbReference type="CDD" id="cd17580">
    <property type="entry name" value="REC_2_DhkD-like"/>
    <property type="match status" value="1"/>
</dbReference>
<dbReference type="InterPro" id="IPR011006">
    <property type="entry name" value="CheY-like_superfamily"/>
</dbReference>
<feature type="domain" description="Response regulatory" evidence="3">
    <location>
        <begin position="3"/>
        <end position="119"/>
    </location>
</feature>
<evidence type="ECO:0000313" key="4">
    <source>
        <dbReference type="EMBL" id="AKZ63450.1"/>
    </source>
</evidence>
<keyword evidence="1 2" id="KW-0597">Phosphoprotein</keyword>
<dbReference type="SUPFAM" id="SSF52172">
    <property type="entry name" value="CheY-like"/>
    <property type="match status" value="1"/>
</dbReference>
<dbReference type="Pfam" id="PF00072">
    <property type="entry name" value="Response_reg"/>
    <property type="match status" value="1"/>
</dbReference>
<protein>
    <recommendedName>
        <fullName evidence="3">Response regulatory domain-containing protein</fullName>
    </recommendedName>
</protein>
<dbReference type="Proteomes" id="UP000063429">
    <property type="component" value="Chromosome"/>
</dbReference>
<name>A0ABN4HWS4_9BURK</name>
<dbReference type="EMBL" id="CP011409">
    <property type="protein sequence ID" value="AKZ63450.1"/>
    <property type="molecule type" value="Genomic_DNA"/>
</dbReference>
<dbReference type="Gene3D" id="3.40.50.2300">
    <property type="match status" value="1"/>
</dbReference>
<dbReference type="PROSITE" id="PS50110">
    <property type="entry name" value="RESPONSE_REGULATORY"/>
    <property type="match status" value="1"/>
</dbReference>
<dbReference type="PANTHER" id="PTHR44591">
    <property type="entry name" value="STRESS RESPONSE REGULATOR PROTEIN 1"/>
    <property type="match status" value="1"/>
</dbReference>
<evidence type="ECO:0000256" key="2">
    <source>
        <dbReference type="PROSITE-ProRule" id="PRU00169"/>
    </source>
</evidence>
<evidence type="ECO:0000313" key="5">
    <source>
        <dbReference type="Proteomes" id="UP000063429"/>
    </source>
</evidence>
<evidence type="ECO:0000259" key="3">
    <source>
        <dbReference type="PROSITE" id="PS50110"/>
    </source>
</evidence>
<proteinExistence type="predicted"/>
<keyword evidence="5" id="KW-1185">Reference proteome</keyword>
<dbReference type="InterPro" id="IPR050595">
    <property type="entry name" value="Bact_response_regulator"/>
</dbReference>
<feature type="modified residue" description="4-aspartylphosphate" evidence="2">
    <location>
        <position position="52"/>
    </location>
</feature>
<dbReference type="InterPro" id="IPR001789">
    <property type="entry name" value="Sig_transdc_resp-reg_receiver"/>
</dbReference>
<accession>A0ABN4HWS4</accession>
<reference evidence="5" key="1">
    <citation type="journal article" date="2015" name="Genome Announc.">
        <title>Complete Genome Sequence of Herbaspirillum hiltneri N3 (DSM 17495), Isolated from Surface-Sterilized Wheat Roots.</title>
        <authorList>
            <person name="Guizelini D."/>
            <person name="Saizaki P.M."/>
            <person name="Coimbra N.A."/>
            <person name="Weiss V.A."/>
            <person name="Faoro H."/>
            <person name="Sfeir M.Z."/>
            <person name="Baura V.A."/>
            <person name="Monteiro R.A."/>
            <person name="Chubatsu L.S."/>
            <person name="Souza E.M."/>
            <person name="Cruz L.M."/>
            <person name="Pedrosa F.O."/>
            <person name="Raittz R.T."/>
            <person name="Marchaukoski J.N."/>
            <person name="Steffens M.B."/>
        </authorList>
    </citation>
    <scope>NUCLEOTIDE SEQUENCE [LARGE SCALE GENOMIC DNA]</scope>
    <source>
        <strain evidence="5">N3</strain>
    </source>
</reference>
<gene>
    <name evidence="4" type="ORF">F506_12890</name>
</gene>
<sequence>MRKVLIVDDNPDAAEMMAMLLSSYGHKVQTAVDAESALRIANEFVPDAILLDIGLPGTDGYTIARILRRDPRFHGATLIALTGYGSAGDRERSAQAGFDHHLVKPAPIDQLLALIGTPE</sequence>
<dbReference type="SMART" id="SM00448">
    <property type="entry name" value="REC"/>
    <property type="match status" value="1"/>
</dbReference>
<organism evidence="4 5">
    <name type="scientific">Herbaspirillum hiltneri N3</name>
    <dbReference type="NCBI Taxonomy" id="1262470"/>
    <lineage>
        <taxon>Bacteria</taxon>
        <taxon>Pseudomonadati</taxon>
        <taxon>Pseudomonadota</taxon>
        <taxon>Betaproteobacteria</taxon>
        <taxon>Burkholderiales</taxon>
        <taxon>Oxalobacteraceae</taxon>
        <taxon>Herbaspirillum</taxon>
    </lineage>
</organism>
<dbReference type="PANTHER" id="PTHR44591:SF3">
    <property type="entry name" value="RESPONSE REGULATORY DOMAIN-CONTAINING PROTEIN"/>
    <property type="match status" value="1"/>
</dbReference>